<dbReference type="OrthoDB" id="1779989at2"/>
<keyword evidence="2" id="KW-1185">Reference proteome</keyword>
<evidence type="ECO:0000313" key="2">
    <source>
        <dbReference type="Proteomes" id="UP000184251"/>
    </source>
</evidence>
<name>A0A1M4XES9_9FIRM</name>
<dbReference type="Proteomes" id="UP000184251">
    <property type="component" value="Unassembled WGS sequence"/>
</dbReference>
<accession>A0A1M4XES9</accession>
<dbReference type="STRING" id="1120975.SAMN02746064_01495"/>
<dbReference type="EMBL" id="FQTU01000009">
    <property type="protein sequence ID" value="SHE91941.1"/>
    <property type="molecule type" value="Genomic_DNA"/>
</dbReference>
<reference evidence="1 2" key="1">
    <citation type="submission" date="2016-11" db="EMBL/GenBank/DDBJ databases">
        <authorList>
            <person name="Jaros S."/>
            <person name="Januszkiewicz K."/>
            <person name="Wedrychowicz H."/>
        </authorList>
    </citation>
    <scope>NUCLEOTIDE SEQUENCE [LARGE SCALE GENOMIC DNA]</scope>
    <source>
        <strain evidence="1 2">DSM 14828</strain>
    </source>
</reference>
<proteinExistence type="predicted"/>
<evidence type="ECO:0000313" key="1">
    <source>
        <dbReference type="EMBL" id="SHE91941.1"/>
    </source>
</evidence>
<sequence length="208" mass="24888">MDTLTIAQKIKSVPVEKIFGYEELKEINWLWINRDIFRDIIYSADTKDELEESEIDEFLRIIGDEDFVELLQDRMSDKGFVFMDSIRFKKLEKGFKDFGVKTFIFVNRRYLARLLVHFNDEFDWILKAMTVDLSGYNDRELQEVYKEYFENNARILEEIAVNGSYSQDLLEWDFDMDTNTLSCSYQGEKTSQWSGEEAITRFEELMER</sequence>
<protein>
    <submittedName>
        <fullName evidence="1">Uncharacterized protein</fullName>
    </submittedName>
</protein>
<organism evidence="1 2">
    <name type="scientific">Alkalibacter saccharofermentans DSM 14828</name>
    <dbReference type="NCBI Taxonomy" id="1120975"/>
    <lineage>
        <taxon>Bacteria</taxon>
        <taxon>Bacillati</taxon>
        <taxon>Bacillota</taxon>
        <taxon>Clostridia</taxon>
        <taxon>Eubacteriales</taxon>
        <taxon>Eubacteriaceae</taxon>
        <taxon>Alkalibacter</taxon>
    </lineage>
</organism>
<gene>
    <name evidence="1" type="ORF">SAMN02746064_01495</name>
</gene>
<dbReference type="RefSeq" id="WP_073270684.1">
    <property type="nucleotide sequence ID" value="NZ_FQTU01000009.1"/>
</dbReference>
<dbReference type="AlphaFoldDB" id="A0A1M4XES9"/>